<sequence length="428" mass="46803">MLAHRAPPFTQAPSSSHIGNIYAPWLDSIPDQESGSVEVRLHNEIMAYVDYMAPTPEEEMVVKLVESHVRAVLQRPFKHCRVHVFGSTATGLRLPGSDVDLVIETTDRFDPKAMLFRLSGIVRSNAWCQGSVQVNHRARVPIITFATTPQFGSLKFDVGVNNMSGLETGAFVAECLKTMPALRPLILVIKKALSIHGLNDASKGGISSFAVICMCIFFLQLNPYGLSEEYLTDPIATRSSGFILFDFLAYYSKGLPYKNTYISVSEGRLMPKDRAHWIADDCVGLVIQCPCDPGRNITRALTPMNFEKIRRLFAQAHEVIGDATAMQRGILGALVLVNAKFIEHREHIRRLIPPGDFGGNHFTLATDQRGGGPSAHHTGLLGSSLSVKPPIPGGIYGIPWPPVSMLGATPQAPSDSQQDCLSISQSSR</sequence>
<dbReference type="Pfam" id="PF03828">
    <property type="entry name" value="PAP_assoc"/>
    <property type="match status" value="1"/>
</dbReference>
<evidence type="ECO:0000256" key="4">
    <source>
        <dbReference type="ARBA" id="ARBA00022842"/>
    </source>
</evidence>
<accession>A0A9P5XDH5</accession>
<dbReference type="InterPro" id="IPR054708">
    <property type="entry name" value="MTPAP-like_central"/>
</dbReference>
<organism evidence="8 9">
    <name type="scientific">Macrolepiota fuliginosa MF-IS2</name>
    <dbReference type="NCBI Taxonomy" id="1400762"/>
    <lineage>
        <taxon>Eukaryota</taxon>
        <taxon>Fungi</taxon>
        <taxon>Dikarya</taxon>
        <taxon>Basidiomycota</taxon>
        <taxon>Agaricomycotina</taxon>
        <taxon>Agaricomycetes</taxon>
        <taxon>Agaricomycetidae</taxon>
        <taxon>Agaricales</taxon>
        <taxon>Agaricineae</taxon>
        <taxon>Agaricaceae</taxon>
        <taxon>Macrolepiota</taxon>
    </lineage>
</organism>
<feature type="compositionally biased region" description="Polar residues" evidence="5">
    <location>
        <begin position="411"/>
        <end position="428"/>
    </location>
</feature>
<evidence type="ECO:0000313" key="8">
    <source>
        <dbReference type="EMBL" id="KAF9447545.1"/>
    </source>
</evidence>
<keyword evidence="4" id="KW-0460">Magnesium</keyword>
<dbReference type="PANTHER" id="PTHR23092">
    <property type="entry name" value="POLY(A) RNA POLYMERASE"/>
    <property type="match status" value="1"/>
</dbReference>
<reference evidence="8" key="1">
    <citation type="submission" date="2020-11" db="EMBL/GenBank/DDBJ databases">
        <authorList>
            <consortium name="DOE Joint Genome Institute"/>
            <person name="Ahrendt S."/>
            <person name="Riley R."/>
            <person name="Andreopoulos W."/>
            <person name="Labutti K."/>
            <person name="Pangilinan J."/>
            <person name="Ruiz-Duenas F.J."/>
            <person name="Barrasa J.M."/>
            <person name="Sanchez-Garcia M."/>
            <person name="Camarero S."/>
            <person name="Miyauchi S."/>
            <person name="Serrano A."/>
            <person name="Linde D."/>
            <person name="Babiker R."/>
            <person name="Drula E."/>
            <person name="Ayuso-Fernandez I."/>
            <person name="Pacheco R."/>
            <person name="Padilla G."/>
            <person name="Ferreira P."/>
            <person name="Barriuso J."/>
            <person name="Kellner H."/>
            <person name="Castanera R."/>
            <person name="Alfaro M."/>
            <person name="Ramirez L."/>
            <person name="Pisabarro A.G."/>
            <person name="Kuo A."/>
            <person name="Tritt A."/>
            <person name="Lipzen A."/>
            <person name="He G."/>
            <person name="Yan M."/>
            <person name="Ng V."/>
            <person name="Cullen D."/>
            <person name="Martin F."/>
            <person name="Rosso M.-N."/>
            <person name="Henrissat B."/>
            <person name="Hibbett D."/>
            <person name="Martinez A.T."/>
            <person name="Grigoriev I.V."/>
        </authorList>
    </citation>
    <scope>NUCLEOTIDE SEQUENCE</scope>
    <source>
        <strain evidence="8">MF-IS2</strain>
    </source>
</reference>
<dbReference type="SUPFAM" id="SSF81631">
    <property type="entry name" value="PAP/OAS1 substrate-binding domain"/>
    <property type="match status" value="1"/>
</dbReference>
<dbReference type="PANTHER" id="PTHR23092:SF15">
    <property type="entry name" value="INACTIVE NON-CANONICAL POLY(A) RNA POLYMERASE PROTEIN TRF4-2-RELATED"/>
    <property type="match status" value="1"/>
</dbReference>
<keyword evidence="3" id="KW-0479">Metal-binding</keyword>
<dbReference type="GO" id="GO:0003729">
    <property type="term" value="F:mRNA binding"/>
    <property type="evidence" value="ECO:0007669"/>
    <property type="project" value="TreeGrafter"/>
</dbReference>
<dbReference type="EC" id="2.7.7.19" evidence="2"/>
<dbReference type="GO" id="GO:0031123">
    <property type="term" value="P:RNA 3'-end processing"/>
    <property type="evidence" value="ECO:0007669"/>
    <property type="project" value="TreeGrafter"/>
</dbReference>
<dbReference type="GO" id="GO:0046872">
    <property type="term" value="F:metal ion binding"/>
    <property type="evidence" value="ECO:0007669"/>
    <property type="project" value="UniProtKB-KW"/>
</dbReference>
<evidence type="ECO:0000256" key="5">
    <source>
        <dbReference type="SAM" id="MobiDB-lite"/>
    </source>
</evidence>
<dbReference type="GO" id="GO:0043634">
    <property type="term" value="P:polyadenylation-dependent ncRNA catabolic process"/>
    <property type="evidence" value="ECO:0007669"/>
    <property type="project" value="TreeGrafter"/>
</dbReference>
<dbReference type="GO" id="GO:0010605">
    <property type="term" value="P:negative regulation of macromolecule metabolic process"/>
    <property type="evidence" value="ECO:0007669"/>
    <property type="project" value="UniProtKB-ARBA"/>
</dbReference>
<dbReference type="Gene3D" id="3.30.460.10">
    <property type="entry name" value="Beta Polymerase, domain 2"/>
    <property type="match status" value="1"/>
</dbReference>
<dbReference type="InterPro" id="IPR045862">
    <property type="entry name" value="Trf4-like"/>
</dbReference>
<protein>
    <recommendedName>
        <fullName evidence="2">polynucleotide adenylyltransferase</fullName>
        <ecNumber evidence="2">2.7.7.19</ecNumber>
    </recommendedName>
</protein>
<dbReference type="GO" id="GO:0031499">
    <property type="term" value="C:TRAMP complex"/>
    <property type="evidence" value="ECO:0007669"/>
    <property type="project" value="TreeGrafter"/>
</dbReference>
<dbReference type="EMBL" id="MU151195">
    <property type="protein sequence ID" value="KAF9447545.1"/>
    <property type="molecule type" value="Genomic_DNA"/>
</dbReference>
<proteinExistence type="inferred from homology"/>
<gene>
    <name evidence="8" type="ORF">P691DRAFT_802228</name>
</gene>
<dbReference type="CDD" id="cd05402">
    <property type="entry name" value="NT_PAP_TUTase"/>
    <property type="match status" value="1"/>
</dbReference>
<dbReference type="InterPro" id="IPR002058">
    <property type="entry name" value="PAP_assoc"/>
</dbReference>
<name>A0A9P5XDH5_9AGAR</name>
<feature type="domain" description="Poly(A) RNA polymerase mitochondrial-like central palm" evidence="7">
    <location>
        <begin position="41"/>
        <end position="168"/>
    </location>
</feature>
<dbReference type="Proteomes" id="UP000807342">
    <property type="component" value="Unassembled WGS sequence"/>
</dbReference>
<dbReference type="SUPFAM" id="SSF81301">
    <property type="entry name" value="Nucleotidyltransferase"/>
    <property type="match status" value="1"/>
</dbReference>
<evidence type="ECO:0000256" key="3">
    <source>
        <dbReference type="ARBA" id="ARBA00022723"/>
    </source>
</evidence>
<dbReference type="Gene3D" id="1.10.1410.10">
    <property type="match status" value="1"/>
</dbReference>
<comment type="caution">
    <text evidence="8">The sequence shown here is derived from an EMBL/GenBank/DDBJ whole genome shotgun (WGS) entry which is preliminary data.</text>
</comment>
<evidence type="ECO:0000256" key="1">
    <source>
        <dbReference type="ARBA" id="ARBA00008593"/>
    </source>
</evidence>
<dbReference type="Pfam" id="PF22600">
    <property type="entry name" value="MTPAP-like_central"/>
    <property type="match status" value="1"/>
</dbReference>
<dbReference type="GO" id="GO:0005730">
    <property type="term" value="C:nucleolus"/>
    <property type="evidence" value="ECO:0007669"/>
    <property type="project" value="TreeGrafter"/>
</dbReference>
<dbReference type="GO" id="GO:1990817">
    <property type="term" value="F:poly(A) RNA polymerase activity"/>
    <property type="evidence" value="ECO:0007669"/>
    <property type="project" value="UniProtKB-EC"/>
</dbReference>
<feature type="region of interest" description="Disordered" evidence="5">
    <location>
        <begin position="407"/>
        <end position="428"/>
    </location>
</feature>
<dbReference type="InterPro" id="IPR043519">
    <property type="entry name" value="NT_sf"/>
</dbReference>
<evidence type="ECO:0000259" key="6">
    <source>
        <dbReference type="Pfam" id="PF03828"/>
    </source>
</evidence>
<evidence type="ECO:0000259" key="7">
    <source>
        <dbReference type="Pfam" id="PF22600"/>
    </source>
</evidence>
<comment type="similarity">
    <text evidence="1">Belongs to the DNA polymerase type-B-like family.</text>
</comment>
<keyword evidence="9" id="KW-1185">Reference proteome</keyword>
<dbReference type="AlphaFoldDB" id="A0A9P5XDH5"/>
<evidence type="ECO:0000313" key="9">
    <source>
        <dbReference type="Proteomes" id="UP000807342"/>
    </source>
</evidence>
<feature type="domain" description="PAP-associated" evidence="6">
    <location>
        <begin position="241"/>
        <end position="293"/>
    </location>
</feature>
<dbReference type="OrthoDB" id="273917at2759"/>
<evidence type="ECO:0000256" key="2">
    <source>
        <dbReference type="ARBA" id="ARBA00012388"/>
    </source>
</evidence>